<accession>A0AC60A6W9</accession>
<sequence>MHQGRSSVSAPAAGDAQAGSAGTPWLVAVGVRTSCASSACWRGVGDVKKLESTDLSDSMKGCGSEKKVKGDSKIFILNEGLRPDARQRN</sequence>
<evidence type="ECO:0000313" key="1">
    <source>
        <dbReference type="EMBL" id="CAN0562908.1"/>
    </source>
</evidence>
<evidence type="ECO:0000313" key="2">
    <source>
        <dbReference type="Proteomes" id="UP001162501"/>
    </source>
</evidence>
<reference evidence="1" key="1">
    <citation type="submission" date="2023-05" db="EMBL/GenBank/DDBJ databases">
        <authorList>
            <consortium name="ELIXIR-Norway"/>
        </authorList>
    </citation>
    <scope>NUCLEOTIDE SEQUENCE</scope>
</reference>
<name>A0AC60A6W9_RANTA</name>
<proteinExistence type="predicted"/>
<protein>
    <submittedName>
        <fullName evidence="1">Uncharacterized protein</fullName>
    </submittedName>
</protein>
<reference evidence="1" key="2">
    <citation type="submission" date="2025-03" db="EMBL/GenBank/DDBJ databases">
        <authorList>
            <consortium name="ELIXIR-Norway"/>
            <consortium name="Elixir Norway"/>
        </authorList>
    </citation>
    <scope>NUCLEOTIDE SEQUENCE</scope>
</reference>
<dbReference type="EMBL" id="OX596092">
    <property type="protein sequence ID" value="CAN0562908.1"/>
    <property type="molecule type" value="Genomic_DNA"/>
</dbReference>
<feature type="non-terminal residue" evidence="1">
    <location>
        <position position="89"/>
    </location>
</feature>
<organism evidence="1 2">
    <name type="scientific">Rangifer tarandus platyrhynchus</name>
    <name type="common">Svalbard reindeer</name>
    <dbReference type="NCBI Taxonomy" id="3082113"/>
    <lineage>
        <taxon>Eukaryota</taxon>
        <taxon>Metazoa</taxon>
        <taxon>Chordata</taxon>
        <taxon>Craniata</taxon>
        <taxon>Vertebrata</taxon>
        <taxon>Euteleostomi</taxon>
        <taxon>Mammalia</taxon>
        <taxon>Eutheria</taxon>
        <taxon>Laurasiatheria</taxon>
        <taxon>Artiodactyla</taxon>
        <taxon>Ruminantia</taxon>
        <taxon>Pecora</taxon>
        <taxon>Cervidae</taxon>
        <taxon>Odocoileinae</taxon>
        <taxon>Rangifer</taxon>
    </lineage>
</organism>
<gene>
    <name evidence="1" type="ORF">MRATA1EN22A_LOCUS27432</name>
</gene>
<dbReference type="Proteomes" id="UP001162501">
    <property type="component" value="Chromosome 8"/>
</dbReference>